<protein>
    <submittedName>
        <fullName evidence="1">Uncharacterized protein</fullName>
    </submittedName>
</protein>
<dbReference type="GeneID" id="19525349"/>
<dbReference type="RefSeq" id="YP_009035529.1">
    <property type="nucleotide sequence ID" value="NC_024207.1"/>
</dbReference>
<dbReference type="KEGG" id="vg:19525349"/>
<dbReference type="Proteomes" id="UP000026901">
    <property type="component" value="Segment"/>
</dbReference>
<accession>A0A024B060</accession>
<organism evidence="1 2">
    <name type="scientific">Bacillus phage Evoli</name>
    <dbReference type="NCBI Taxonomy" id="1486658"/>
    <lineage>
        <taxon>Viruses</taxon>
        <taxon>Duplodnaviria</taxon>
        <taxon>Heunggongvirae</taxon>
        <taxon>Uroviricota</taxon>
        <taxon>Caudoviricetes</taxon>
        <taxon>Herelleviridae</taxon>
        <taxon>Bastillevirinae</taxon>
        <taxon>Bastillevirus</taxon>
        <taxon>Bastillevirus evoli</taxon>
    </lineage>
</organism>
<dbReference type="EMBL" id="KJ489398">
    <property type="protein sequence ID" value="AHZ09732.1"/>
    <property type="molecule type" value="Genomic_DNA"/>
</dbReference>
<reference evidence="2" key="1">
    <citation type="submission" date="2014-09" db="EMBL/GenBank/DDBJ databases">
        <authorList>
            <person name="Sauder A.B."/>
            <person name="McKenzie Q.R."/>
            <person name="Temple L.M."/>
            <person name="Alexis B.K."/>
            <person name="Al-Atrache Z."/>
            <person name="Lewis L.O."/>
            <person name="Loesser-Casey K.E."/>
            <person name="Mitchell K.J."/>
        </authorList>
    </citation>
    <scope>NUCLEOTIDE SEQUENCE [LARGE SCALE GENOMIC DNA]</scope>
</reference>
<evidence type="ECO:0000313" key="2">
    <source>
        <dbReference type="Proteomes" id="UP000026901"/>
    </source>
</evidence>
<keyword evidence="2" id="KW-1185">Reference proteome</keyword>
<proteinExistence type="predicted"/>
<name>A0A024B060_9CAUD</name>
<sequence>MDKSCFDCKFFDGWCCMYDFAARSILNEEDAAMACDNYTKGYYDEESLAETDYK</sequence>
<evidence type="ECO:0000313" key="1">
    <source>
        <dbReference type="EMBL" id="AHZ09732.1"/>
    </source>
</evidence>